<dbReference type="InterPro" id="IPR035971">
    <property type="entry name" value="CBD_sf"/>
</dbReference>
<reference evidence="15 16" key="1">
    <citation type="submission" date="2017-12" db="EMBL/GenBank/DDBJ databases">
        <title>Comparative genomics of Botrytis spp.</title>
        <authorList>
            <person name="Valero-Jimenez C.A."/>
            <person name="Tapia P."/>
            <person name="Veloso J."/>
            <person name="Silva-Moreno E."/>
            <person name="Staats M."/>
            <person name="Valdes J.H."/>
            <person name="Van Kan J.A.L."/>
        </authorList>
    </citation>
    <scope>NUCLEOTIDE SEQUENCE [LARGE SCALE GENOMIC DNA]</scope>
    <source>
        <strain evidence="15 16">Bh0001</strain>
    </source>
</reference>
<comment type="function">
    <text evidence="11">Endoglucanase (EG) that cleaves the internal beta-1,4-glucosidic bonds in cellulose. The degradation of cellulose involves an interplay between different cellulolytic enzymes. Hydrolysis starts with EGs, which cut internal glycosidic linkages to reduce the polymerization degree of the substrate and creates new chain ends for exocellobiohydrolases (CBHs). The CBH release the disaccharide cellobiose from the non-reducing end of the cellulose polymer chain. Finally, beta-1,4-glucosidases hydrolyze the cellobiose and other short cello-oligosaccharides into glucose units.</text>
</comment>
<keyword evidence="6" id="KW-0136">Cellulose degradation</keyword>
<proteinExistence type="inferred from homology"/>
<evidence type="ECO:0000256" key="2">
    <source>
        <dbReference type="ARBA" id="ARBA00005641"/>
    </source>
</evidence>
<dbReference type="EMBL" id="PQXK01000332">
    <property type="protein sequence ID" value="TGO32275.1"/>
    <property type="molecule type" value="Genomic_DNA"/>
</dbReference>
<evidence type="ECO:0000256" key="4">
    <source>
        <dbReference type="ARBA" id="ARBA00022729"/>
    </source>
</evidence>
<dbReference type="PANTHER" id="PTHR34142:SF5">
    <property type="entry name" value="CBM1 DOMAIN-CONTAINING PROTEIN"/>
    <property type="match status" value="1"/>
</dbReference>
<organism evidence="15 16">
    <name type="scientific">Botrytis hyacinthi</name>
    <dbReference type="NCBI Taxonomy" id="278943"/>
    <lineage>
        <taxon>Eukaryota</taxon>
        <taxon>Fungi</taxon>
        <taxon>Dikarya</taxon>
        <taxon>Ascomycota</taxon>
        <taxon>Pezizomycotina</taxon>
        <taxon>Leotiomycetes</taxon>
        <taxon>Helotiales</taxon>
        <taxon>Sclerotiniaceae</taxon>
        <taxon>Botrytis</taxon>
    </lineage>
</organism>
<dbReference type="InterPro" id="IPR017853">
    <property type="entry name" value="GH"/>
</dbReference>
<protein>
    <recommendedName>
        <fullName evidence="12">Endoglucanase EG-II</fullName>
        <ecNumber evidence="3">3.2.1.4</ecNumber>
    </recommendedName>
</protein>
<evidence type="ECO:0000256" key="7">
    <source>
        <dbReference type="ARBA" id="ARBA00023277"/>
    </source>
</evidence>
<keyword evidence="5 13" id="KW-0378">Hydrolase</keyword>
<keyword evidence="9 13" id="KW-0326">Glycosidase</keyword>
<comment type="catalytic activity">
    <reaction evidence="1">
        <text>Endohydrolysis of (1-&gt;4)-beta-D-glucosidic linkages in cellulose, lichenin and cereal beta-D-glucans.</text>
        <dbReference type="EC" id="3.2.1.4"/>
    </reaction>
</comment>
<evidence type="ECO:0000256" key="8">
    <source>
        <dbReference type="ARBA" id="ARBA00023283"/>
    </source>
</evidence>
<name>A0A4Z1G5N6_9HELO</name>
<dbReference type="FunFam" id="3.20.20.80:FF:000124">
    <property type="entry name" value="Exported cellulase"/>
    <property type="match status" value="1"/>
</dbReference>
<dbReference type="PROSITE" id="PS00659">
    <property type="entry name" value="GLYCOSYL_HYDROL_F5"/>
    <property type="match status" value="1"/>
</dbReference>
<dbReference type="EC" id="3.2.1.4" evidence="3"/>
<dbReference type="AlphaFoldDB" id="A0A4Z1G5N6"/>
<evidence type="ECO:0000313" key="15">
    <source>
        <dbReference type="EMBL" id="TGO32275.1"/>
    </source>
</evidence>
<keyword evidence="4" id="KW-0732">Signal</keyword>
<feature type="domain" description="CBM1" evidence="14">
    <location>
        <begin position="19"/>
        <end position="55"/>
    </location>
</feature>
<dbReference type="GO" id="GO:0030248">
    <property type="term" value="F:cellulose binding"/>
    <property type="evidence" value="ECO:0007669"/>
    <property type="project" value="InterPro"/>
</dbReference>
<evidence type="ECO:0000256" key="1">
    <source>
        <dbReference type="ARBA" id="ARBA00000966"/>
    </source>
</evidence>
<evidence type="ECO:0000256" key="5">
    <source>
        <dbReference type="ARBA" id="ARBA00022801"/>
    </source>
</evidence>
<dbReference type="InterPro" id="IPR018087">
    <property type="entry name" value="Glyco_hydro_5_CS"/>
</dbReference>
<dbReference type="Gene3D" id="3.20.20.80">
    <property type="entry name" value="Glycosidases"/>
    <property type="match status" value="1"/>
</dbReference>
<dbReference type="GO" id="GO:0005576">
    <property type="term" value="C:extracellular region"/>
    <property type="evidence" value="ECO:0007669"/>
    <property type="project" value="InterPro"/>
</dbReference>
<dbReference type="Pfam" id="PF00150">
    <property type="entry name" value="Cellulase"/>
    <property type="match status" value="1"/>
</dbReference>
<evidence type="ECO:0000256" key="11">
    <source>
        <dbReference type="ARBA" id="ARBA00059691"/>
    </source>
</evidence>
<dbReference type="InterPro" id="IPR001547">
    <property type="entry name" value="Glyco_hydro_5"/>
</dbReference>
<dbReference type="PANTHER" id="PTHR34142">
    <property type="entry name" value="ENDO-BETA-1,4-GLUCANASE A"/>
    <property type="match status" value="1"/>
</dbReference>
<evidence type="ECO:0000256" key="9">
    <source>
        <dbReference type="ARBA" id="ARBA00023295"/>
    </source>
</evidence>
<dbReference type="SUPFAM" id="SSF51445">
    <property type="entry name" value="(Trans)glycosidases"/>
    <property type="match status" value="1"/>
</dbReference>
<evidence type="ECO:0000259" key="14">
    <source>
        <dbReference type="PROSITE" id="PS51164"/>
    </source>
</evidence>
<keyword evidence="10" id="KW-0624">Polysaccharide degradation</keyword>
<dbReference type="SUPFAM" id="SSF57180">
    <property type="entry name" value="Cellulose-binding domain"/>
    <property type="match status" value="1"/>
</dbReference>
<gene>
    <name evidence="15" type="ORF">BHYA_0332g00010</name>
</gene>
<keyword evidence="8" id="KW-0873">Pyrrolidone carboxylic acid</keyword>
<evidence type="ECO:0000313" key="16">
    <source>
        <dbReference type="Proteomes" id="UP000297814"/>
    </source>
</evidence>
<dbReference type="GO" id="GO:0030245">
    <property type="term" value="P:cellulose catabolic process"/>
    <property type="evidence" value="ECO:0007669"/>
    <property type="project" value="UniProtKB-KW"/>
</dbReference>
<evidence type="ECO:0000256" key="3">
    <source>
        <dbReference type="ARBA" id="ARBA00012601"/>
    </source>
</evidence>
<dbReference type="GO" id="GO:0008810">
    <property type="term" value="F:cellulase activity"/>
    <property type="evidence" value="ECO:0007669"/>
    <property type="project" value="UniProtKB-EC"/>
</dbReference>
<dbReference type="PROSITE" id="PS00562">
    <property type="entry name" value="CBM1_1"/>
    <property type="match status" value="1"/>
</dbReference>
<keyword evidence="16" id="KW-1185">Reference proteome</keyword>
<keyword evidence="7" id="KW-0119">Carbohydrate metabolism</keyword>
<sequence>MKLSTPLYTIVPIVSTAAAQGAAYAQCGGTGWTGSTTCVSGYVCTYTNAYYSQCLPGTGESASETERETKEVTAAYKDKLPTYGNIATLTTVTSATTSAGTKTIGTNIAGFDFGCTTDGTCLTNKILPALKSLNNGPDGLGQMAHFVSKTGHNIFRLPVGWQYLVNNNLGGTLDSSNLATYDQLVQGCLATGATCIIDIHNYARWNGGIIGQGGPTDAQFASLWTQLAAKYKSNTKIVFGLMNEPHDLNSVTTWAATLQKVVTAIRQAGASNMLLLPGSDYASAGAFITDGSAAALSKVTNPDGTFTNLIFDVHKYLDSDNSGTHTECVTNNIDTAFAPLATWLRANGRQAILSETGGGNTASCQTYLCQQVAYLNANSDVYLGYIGWSAGSFDSTYELVETPIGSGSSMTDQPLVAACLTRK</sequence>
<evidence type="ECO:0000256" key="13">
    <source>
        <dbReference type="RuleBase" id="RU361153"/>
    </source>
</evidence>
<evidence type="ECO:0000256" key="6">
    <source>
        <dbReference type="ARBA" id="ARBA00023001"/>
    </source>
</evidence>
<dbReference type="Proteomes" id="UP000297814">
    <property type="component" value="Unassembled WGS sequence"/>
</dbReference>
<evidence type="ECO:0000256" key="10">
    <source>
        <dbReference type="ARBA" id="ARBA00023326"/>
    </source>
</evidence>
<accession>A0A4Z1G5N6</accession>
<evidence type="ECO:0000256" key="12">
    <source>
        <dbReference type="ARBA" id="ARBA00074271"/>
    </source>
</evidence>
<dbReference type="InterPro" id="IPR000254">
    <property type="entry name" value="CBD"/>
</dbReference>
<comment type="caution">
    <text evidence="15">The sequence shown here is derived from an EMBL/GenBank/DDBJ whole genome shotgun (WGS) entry which is preliminary data.</text>
</comment>
<comment type="similarity">
    <text evidence="2 13">Belongs to the glycosyl hydrolase 5 (cellulase A) family.</text>
</comment>
<dbReference type="PROSITE" id="PS51164">
    <property type="entry name" value="CBM1_2"/>
    <property type="match status" value="1"/>
</dbReference>
<dbReference type="Pfam" id="PF00734">
    <property type="entry name" value="CBM_1"/>
    <property type="match status" value="1"/>
</dbReference>
<dbReference type="SMART" id="SM00236">
    <property type="entry name" value="fCBD"/>
    <property type="match status" value="1"/>
</dbReference>